<evidence type="ECO:0000313" key="6">
    <source>
        <dbReference type="Proteomes" id="UP000708208"/>
    </source>
</evidence>
<gene>
    <name evidence="5" type="ORF">AFUS01_LOCUS24991</name>
</gene>
<dbReference type="Proteomes" id="UP000708208">
    <property type="component" value="Unassembled WGS sequence"/>
</dbReference>
<dbReference type="OrthoDB" id="1055148at2759"/>
<dbReference type="AlphaFoldDB" id="A0A8J2KJV8"/>
<comment type="similarity">
    <text evidence="1">Belongs to the cytochrome P450 family.</text>
</comment>
<keyword evidence="4" id="KW-0472">Membrane</keyword>
<keyword evidence="2" id="KW-0479">Metal-binding</keyword>
<dbReference type="Pfam" id="PF00067">
    <property type="entry name" value="p450"/>
    <property type="match status" value="1"/>
</dbReference>
<dbReference type="PANTHER" id="PTHR24300">
    <property type="entry name" value="CYTOCHROME P450 508A4-RELATED"/>
    <property type="match status" value="1"/>
</dbReference>
<dbReference type="EMBL" id="CAJVCH010317686">
    <property type="protein sequence ID" value="CAG7786422.1"/>
    <property type="molecule type" value="Genomic_DNA"/>
</dbReference>
<dbReference type="InterPro" id="IPR050182">
    <property type="entry name" value="Cytochrome_P450_fam2"/>
</dbReference>
<evidence type="ECO:0000256" key="2">
    <source>
        <dbReference type="ARBA" id="ARBA00022723"/>
    </source>
</evidence>
<reference evidence="5" key="1">
    <citation type="submission" date="2021-06" db="EMBL/GenBank/DDBJ databases">
        <authorList>
            <person name="Hodson N. C."/>
            <person name="Mongue J. A."/>
            <person name="Jaron S. K."/>
        </authorList>
    </citation>
    <scope>NUCLEOTIDE SEQUENCE</scope>
</reference>
<sequence>MVFLNLTQLRNYPKGPLSLPFVGVLPILAVAGEYGINAKLIEYGEKYGKIFSLNLASMRCVFLNSSKLIKEAYGRAATTGRPKLETLLALNSDRGIALHDGQGWKEH</sequence>
<keyword evidence="4" id="KW-0812">Transmembrane</keyword>
<keyword evidence="4" id="KW-1133">Transmembrane helix</keyword>
<accession>A0A8J2KJV8</accession>
<dbReference type="GO" id="GO:0020037">
    <property type="term" value="F:heme binding"/>
    <property type="evidence" value="ECO:0007669"/>
    <property type="project" value="InterPro"/>
</dbReference>
<name>A0A8J2KJV8_9HEXA</name>
<dbReference type="GO" id="GO:0005506">
    <property type="term" value="F:iron ion binding"/>
    <property type="evidence" value="ECO:0007669"/>
    <property type="project" value="InterPro"/>
</dbReference>
<organism evidence="5 6">
    <name type="scientific">Allacma fusca</name>
    <dbReference type="NCBI Taxonomy" id="39272"/>
    <lineage>
        <taxon>Eukaryota</taxon>
        <taxon>Metazoa</taxon>
        <taxon>Ecdysozoa</taxon>
        <taxon>Arthropoda</taxon>
        <taxon>Hexapoda</taxon>
        <taxon>Collembola</taxon>
        <taxon>Symphypleona</taxon>
        <taxon>Sminthuridae</taxon>
        <taxon>Allacma</taxon>
    </lineage>
</organism>
<comment type="caution">
    <text evidence="5">The sequence shown here is derived from an EMBL/GenBank/DDBJ whole genome shotgun (WGS) entry which is preliminary data.</text>
</comment>
<protein>
    <submittedName>
        <fullName evidence="5">Uncharacterized protein</fullName>
    </submittedName>
</protein>
<feature type="transmembrane region" description="Helical" evidence="4">
    <location>
        <begin position="17"/>
        <end position="36"/>
    </location>
</feature>
<dbReference type="GO" id="GO:0016705">
    <property type="term" value="F:oxidoreductase activity, acting on paired donors, with incorporation or reduction of molecular oxygen"/>
    <property type="evidence" value="ECO:0007669"/>
    <property type="project" value="InterPro"/>
</dbReference>
<dbReference type="InterPro" id="IPR001128">
    <property type="entry name" value="Cyt_P450"/>
</dbReference>
<evidence type="ECO:0000256" key="4">
    <source>
        <dbReference type="SAM" id="Phobius"/>
    </source>
</evidence>
<keyword evidence="6" id="KW-1185">Reference proteome</keyword>
<proteinExistence type="inferred from homology"/>
<feature type="non-terminal residue" evidence="5">
    <location>
        <position position="107"/>
    </location>
</feature>
<evidence type="ECO:0000313" key="5">
    <source>
        <dbReference type="EMBL" id="CAG7786422.1"/>
    </source>
</evidence>
<evidence type="ECO:0000256" key="1">
    <source>
        <dbReference type="ARBA" id="ARBA00010617"/>
    </source>
</evidence>
<keyword evidence="3" id="KW-0408">Iron</keyword>
<dbReference type="GO" id="GO:0004497">
    <property type="term" value="F:monooxygenase activity"/>
    <property type="evidence" value="ECO:0007669"/>
    <property type="project" value="InterPro"/>
</dbReference>
<evidence type="ECO:0000256" key="3">
    <source>
        <dbReference type="ARBA" id="ARBA00023004"/>
    </source>
</evidence>